<protein>
    <submittedName>
        <fullName evidence="3">BTB domain-containing protein</fullName>
    </submittedName>
</protein>
<dbReference type="InterPro" id="IPR000210">
    <property type="entry name" value="BTB/POZ_dom"/>
</dbReference>
<keyword evidence="2" id="KW-1185">Reference proteome</keyword>
<dbReference type="AlphaFoldDB" id="A0A7E4VP90"/>
<dbReference type="SUPFAM" id="SSF54695">
    <property type="entry name" value="POZ domain"/>
    <property type="match status" value="1"/>
</dbReference>
<accession>A0A7E4VP90</accession>
<dbReference type="SMART" id="SM00225">
    <property type="entry name" value="BTB"/>
    <property type="match status" value="1"/>
</dbReference>
<evidence type="ECO:0000313" key="3">
    <source>
        <dbReference type="WBParaSite" id="Pan_g23619.t1"/>
    </source>
</evidence>
<proteinExistence type="predicted"/>
<dbReference type="InterPro" id="IPR011333">
    <property type="entry name" value="SKP1/BTB/POZ_sf"/>
</dbReference>
<dbReference type="Gene3D" id="3.30.710.10">
    <property type="entry name" value="Potassium Channel Kv1.1, Chain A"/>
    <property type="match status" value="1"/>
</dbReference>
<reference evidence="2" key="1">
    <citation type="journal article" date="2013" name="Genetics">
        <title>The draft genome and transcriptome of Panagrellus redivivus are shaped by the harsh demands of a free-living lifestyle.</title>
        <authorList>
            <person name="Srinivasan J."/>
            <person name="Dillman A.R."/>
            <person name="Macchietto M.G."/>
            <person name="Heikkinen L."/>
            <person name="Lakso M."/>
            <person name="Fracchia K.M."/>
            <person name="Antoshechkin I."/>
            <person name="Mortazavi A."/>
            <person name="Wong G."/>
            <person name="Sternberg P.W."/>
        </authorList>
    </citation>
    <scope>NUCLEOTIDE SEQUENCE [LARGE SCALE GENOMIC DNA]</scope>
    <source>
        <strain evidence="2">MT8872</strain>
    </source>
</reference>
<dbReference type="WBParaSite" id="Pan_g23619.t1">
    <property type="protein sequence ID" value="Pan_g23619.t1"/>
    <property type="gene ID" value="Pan_g23619"/>
</dbReference>
<sequence>MRTTTTNQLNDKVDKEQLKITHQIILTRFRHNFAAGKSFTSVITKGEDVPEPYLFFECYPNGDCEENKGTLCIKLHVYPEPRDVKMVYWIEGTEVRVENQQLAYSKSGISVTKVCTIEQITNSNIIVDNELKVMCEMTFTKPHVAVVPLAKKVETAVPMHALVKFNEPDFTVVVDDKEIMVHRNFISLISPVFRAMLEHDTIESKSNHVAILGFSFEVVKDVLDLCYGHRLKANTIDEIMQDLVFADMYCMSGVLESLSELLIAQLNTENFISIVKHAWTYSSDTLKKACCKFFKSDHVALALTQEFCGLDSEISLALLSSL</sequence>
<dbReference type="PANTHER" id="PTHR24413">
    <property type="entry name" value="SPECKLE-TYPE POZ PROTEIN"/>
    <property type="match status" value="1"/>
</dbReference>
<dbReference type="CDD" id="cd14733">
    <property type="entry name" value="BACK"/>
    <property type="match status" value="1"/>
</dbReference>
<evidence type="ECO:0000259" key="1">
    <source>
        <dbReference type="PROSITE" id="PS50097"/>
    </source>
</evidence>
<name>A0A7E4VP90_PANRE</name>
<dbReference type="SUPFAM" id="SSF49599">
    <property type="entry name" value="TRAF domain-like"/>
    <property type="match status" value="1"/>
</dbReference>
<evidence type="ECO:0000313" key="2">
    <source>
        <dbReference type="Proteomes" id="UP000492821"/>
    </source>
</evidence>
<reference evidence="3" key="2">
    <citation type="submission" date="2020-10" db="UniProtKB">
        <authorList>
            <consortium name="WormBaseParasite"/>
        </authorList>
    </citation>
    <scope>IDENTIFICATION</scope>
</reference>
<dbReference type="Proteomes" id="UP000492821">
    <property type="component" value="Unassembled WGS sequence"/>
</dbReference>
<dbReference type="CDD" id="cd18186">
    <property type="entry name" value="BTB_POZ_ZBTB_KLHL-like"/>
    <property type="match status" value="1"/>
</dbReference>
<dbReference type="PROSITE" id="PS50097">
    <property type="entry name" value="BTB"/>
    <property type="match status" value="1"/>
</dbReference>
<dbReference type="Pfam" id="PF00651">
    <property type="entry name" value="BTB"/>
    <property type="match status" value="1"/>
</dbReference>
<organism evidence="2 3">
    <name type="scientific">Panagrellus redivivus</name>
    <name type="common">Microworm</name>
    <dbReference type="NCBI Taxonomy" id="6233"/>
    <lineage>
        <taxon>Eukaryota</taxon>
        <taxon>Metazoa</taxon>
        <taxon>Ecdysozoa</taxon>
        <taxon>Nematoda</taxon>
        <taxon>Chromadorea</taxon>
        <taxon>Rhabditida</taxon>
        <taxon>Tylenchina</taxon>
        <taxon>Panagrolaimomorpha</taxon>
        <taxon>Panagrolaimoidea</taxon>
        <taxon>Panagrolaimidae</taxon>
        <taxon>Panagrellus</taxon>
    </lineage>
</organism>
<feature type="domain" description="BTB" evidence="1">
    <location>
        <begin position="168"/>
        <end position="235"/>
    </location>
</feature>